<gene>
    <name evidence="1" type="ORF">UFOVP126_53</name>
</gene>
<organism evidence="1">
    <name type="scientific">uncultured Caudovirales phage</name>
    <dbReference type="NCBI Taxonomy" id="2100421"/>
    <lineage>
        <taxon>Viruses</taxon>
        <taxon>Duplodnaviria</taxon>
        <taxon>Heunggongvirae</taxon>
        <taxon>Uroviricota</taxon>
        <taxon>Caudoviricetes</taxon>
        <taxon>Peduoviridae</taxon>
        <taxon>Maltschvirus</taxon>
        <taxon>Maltschvirus maltsch</taxon>
    </lineage>
</organism>
<proteinExistence type="predicted"/>
<accession>A0A6J5LDI5</accession>
<name>A0A6J5LDI5_9CAUD</name>
<evidence type="ECO:0000313" key="1">
    <source>
        <dbReference type="EMBL" id="CAB4131216.1"/>
    </source>
</evidence>
<dbReference type="EMBL" id="LR796241">
    <property type="protein sequence ID" value="CAB4131216.1"/>
    <property type="molecule type" value="Genomic_DNA"/>
</dbReference>
<sequence>MTPLPFDYTRCRPQQPDDNCRNCRRWWDHPQQTHNPYRQSFVVVANSKDRACVCMPVSFMEADE</sequence>
<reference evidence="1" key="1">
    <citation type="submission" date="2020-04" db="EMBL/GenBank/DDBJ databases">
        <authorList>
            <person name="Chiriac C."/>
            <person name="Salcher M."/>
            <person name="Ghai R."/>
            <person name="Kavagutti S V."/>
        </authorList>
    </citation>
    <scope>NUCLEOTIDE SEQUENCE</scope>
</reference>
<protein>
    <submittedName>
        <fullName evidence="1">Uncharacterized protein</fullName>
    </submittedName>
</protein>